<dbReference type="EMBL" id="CP000112">
    <property type="protein sequence ID" value="ABB37866.1"/>
    <property type="molecule type" value="Genomic_DNA"/>
</dbReference>
<dbReference type="RefSeq" id="WP_011367099.1">
    <property type="nucleotide sequence ID" value="NC_007519.1"/>
</dbReference>
<accession>Q313N0</accession>
<dbReference type="SUPFAM" id="SSF49785">
    <property type="entry name" value="Galactose-binding domain-like"/>
    <property type="match status" value="2"/>
</dbReference>
<dbReference type="AlphaFoldDB" id="Q313N0"/>
<proteinExistence type="predicted"/>
<keyword evidence="2" id="KW-1185">Reference proteome</keyword>
<sequence>MTVSTGPIVCTYAGDGVQDCWPVPFVFFAPDEVGAMLADETGRKRRLEYGREYSVEAVRGADGGTCRCSVKQGQKLTVFLDIAPTQDMDLRNTGVLDAELLERAFDKLTLLNQQVRETLGRCVQVGMGESANPEALLAAIDEAAAVCAAGRNAAEQARDEAVAAQAQAHEAARRISLPDPAAGSGGKLLTVTEDGRWILGRRVGCGDNDIPVNSMLPAVSQAHAPQSIIQALRGLRPEGWTAADCDAPVLALLPGCICTHGGRWSPAGVVSASSEYSSVYSAGNLVNGSPSTDGSTGIYASAGNTAWVEYRHPLVRKVRGFSIRSRNHSDATDERDAPHALTAYADGAEVKSFTTGVWTKGQLKRFDFDAPVHLTALRVAMSDLTGANIHLSELRIHYEDVPEGAVAVPAGLQVAYADGGCVRSSVVLPADAVVDLTSAADGVCHIYADMSAEGTFSGFGHTDIPPETGTSRGGADVIPAFSGYTLAGWGTVSADSESDPLYAAWKAFNRTVADSNDFWGSGRNDGTGWLRMVFTAPRTVVGYMLVPRSGGTNSWMPKAWKVKYGGADTPDTTAQAVSGFVFPGQGIAGKSVFMLDAPVTAASIEIEVTASADPAGLVGLAMFVPLFAGDFFDTAAGVMHDCTGAPVRRVYLGRVEKNGGTVRTVHSYGAGTVTVIPVNAGEPVAKNSAVIENLPFPYACGMTAEPQLHAEGFWGKAGWIFTSAGIGVSASVRDNGVRVFTGGAGLASQPASIGGDFSAGVPGPARIRAIVHRGY</sequence>
<dbReference type="KEGG" id="dde:Dde_1065"/>
<dbReference type="InterPro" id="IPR008979">
    <property type="entry name" value="Galactose-bd-like_sf"/>
</dbReference>
<reference evidence="1 2" key="1">
    <citation type="journal article" date="2011" name="J. Bacteriol.">
        <title>Complete genome sequence and updated annotation of Desulfovibrio alaskensis G20.</title>
        <authorList>
            <person name="Hauser L.J."/>
            <person name="Land M.L."/>
            <person name="Brown S.D."/>
            <person name="Larimer F."/>
            <person name="Keller K.L."/>
            <person name="Rapp-Giles B.J."/>
            <person name="Price M.N."/>
            <person name="Lin M."/>
            <person name="Bruce D.C."/>
            <person name="Detter J.C."/>
            <person name="Tapia R."/>
            <person name="Han C.S."/>
            <person name="Goodwin L.A."/>
            <person name="Cheng J.F."/>
            <person name="Pitluck S."/>
            <person name="Copeland A."/>
            <person name="Lucas S."/>
            <person name="Nolan M."/>
            <person name="Lapidus A.L."/>
            <person name="Palumbo A.V."/>
            <person name="Wall J.D."/>
        </authorList>
    </citation>
    <scope>NUCLEOTIDE SEQUENCE [LARGE SCALE GENOMIC DNA]</scope>
    <source>
        <strain evidence="2">ATCC BAA 1058 / DSM 17464 / G20</strain>
    </source>
</reference>
<dbReference type="Proteomes" id="UP000002710">
    <property type="component" value="Chromosome"/>
</dbReference>
<protein>
    <submittedName>
        <fullName evidence="1">Uncharacterized protein</fullName>
    </submittedName>
</protein>
<dbReference type="STRING" id="207559.Dde_1065"/>
<dbReference type="Gene3D" id="2.60.120.260">
    <property type="entry name" value="Galactose-binding domain-like"/>
    <property type="match status" value="2"/>
</dbReference>
<evidence type="ECO:0000313" key="1">
    <source>
        <dbReference type="EMBL" id="ABB37866.1"/>
    </source>
</evidence>
<organism evidence="1 2">
    <name type="scientific">Oleidesulfovibrio alaskensis (strain ATCC BAA-1058 / DSM 17464 / G20)</name>
    <name type="common">Desulfovibrio alaskensis</name>
    <dbReference type="NCBI Taxonomy" id="207559"/>
    <lineage>
        <taxon>Bacteria</taxon>
        <taxon>Pseudomonadati</taxon>
        <taxon>Thermodesulfobacteriota</taxon>
        <taxon>Desulfovibrionia</taxon>
        <taxon>Desulfovibrionales</taxon>
        <taxon>Desulfovibrionaceae</taxon>
        <taxon>Oleidesulfovibrio</taxon>
    </lineage>
</organism>
<name>Q313N0_OLEA2</name>
<dbReference type="HOGENOM" id="CLU_360839_0_0_7"/>
<gene>
    <name evidence="1" type="ordered locus">Dde_1065</name>
</gene>
<evidence type="ECO:0000313" key="2">
    <source>
        <dbReference type="Proteomes" id="UP000002710"/>
    </source>
</evidence>